<feature type="region of interest" description="Disordered" evidence="1">
    <location>
        <begin position="1"/>
        <end position="20"/>
    </location>
</feature>
<evidence type="ECO:0000256" key="1">
    <source>
        <dbReference type="SAM" id="MobiDB-lite"/>
    </source>
</evidence>
<accession>A0AAD1ZM66</accession>
<evidence type="ECO:0000313" key="2">
    <source>
        <dbReference type="EMBL" id="CAI9771989.1"/>
    </source>
</evidence>
<organism evidence="2 3">
    <name type="scientific">Fraxinus pennsylvanica</name>
    <dbReference type="NCBI Taxonomy" id="56036"/>
    <lineage>
        <taxon>Eukaryota</taxon>
        <taxon>Viridiplantae</taxon>
        <taxon>Streptophyta</taxon>
        <taxon>Embryophyta</taxon>
        <taxon>Tracheophyta</taxon>
        <taxon>Spermatophyta</taxon>
        <taxon>Magnoliopsida</taxon>
        <taxon>eudicotyledons</taxon>
        <taxon>Gunneridae</taxon>
        <taxon>Pentapetalae</taxon>
        <taxon>asterids</taxon>
        <taxon>lamiids</taxon>
        <taxon>Lamiales</taxon>
        <taxon>Oleaceae</taxon>
        <taxon>Oleeae</taxon>
        <taxon>Fraxinus</taxon>
    </lineage>
</organism>
<keyword evidence="3" id="KW-1185">Reference proteome</keyword>
<gene>
    <name evidence="2" type="ORF">FPE_LOCUS19419</name>
</gene>
<sequence>MVGESRGGSGEDESEITRRRQGKRFLEEEIGLVRVRVLGVGVRVTGGGCCKIEESFAGLNGGRDGEEREKEERENRVKYFGNFYFFPKTSSEVEATYFSIYPRNDSGLSINDIKHLLLDIERERKRRDNPESKMWPLFLMQFSPSEAFALV</sequence>
<evidence type="ECO:0000313" key="3">
    <source>
        <dbReference type="Proteomes" id="UP000834106"/>
    </source>
</evidence>
<dbReference type="Proteomes" id="UP000834106">
    <property type="component" value="Chromosome 12"/>
</dbReference>
<proteinExistence type="predicted"/>
<dbReference type="EMBL" id="OU503047">
    <property type="protein sequence ID" value="CAI9771989.1"/>
    <property type="molecule type" value="Genomic_DNA"/>
</dbReference>
<name>A0AAD1ZM66_9LAMI</name>
<dbReference type="AlphaFoldDB" id="A0AAD1ZM66"/>
<protein>
    <submittedName>
        <fullName evidence="2">Uncharacterized protein</fullName>
    </submittedName>
</protein>
<reference evidence="2" key="1">
    <citation type="submission" date="2023-05" db="EMBL/GenBank/DDBJ databases">
        <authorList>
            <person name="Huff M."/>
        </authorList>
    </citation>
    <scope>NUCLEOTIDE SEQUENCE</scope>
</reference>